<organism evidence="3 4">
    <name type="scientific">Pilimelia terevasa</name>
    <dbReference type="NCBI Taxonomy" id="53372"/>
    <lineage>
        <taxon>Bacteria</taxon>
        <taxon>Bacillati</taxon>
        <taxon>Actinomycetota</taxon>
        <taxon>Actinomycetes</taxon>
        <taxon>Micromonosporales</taxon>
        <taxon>Micromonosporaceae</taxon>
        <taxon>Pilimelia</taxon>
    </lineage>
</organism>
<sequence length="205" mass="20898">MNSMVLRSALTAAALAATVGLTACGDKATTATPSAAPTSATAAAAAATFNDADVHFATDMIPHHRQAVTMADHAAGRAGSAQVKQLAAAIKGAQGPEIQKMSAWLAAWGRPAPSAAPSTGHGMPGMGTMPGMMSDADLAKLMAAKGAVFDRMFLTMMIRHHEGAVTMATDEQAKGSNPDARQLAGQIISAQTAEITRMKQMLAAL</sequence>
<evidence type="ECO:0000313" key="4">
    <source>
        <dbReference type="Proteomes" id="UP000662200"/>
    </source>
</evidence>
<dbReference type="Gene3D" id="1.20.1260.10">
    <property type="match status" value="1"/>
</dbReference>
<keyword evidence="1" id="KW-0732">Signal</keyword>
<dbReference type="Pfam" id="PF03713">
    <property type="entry name" value="DUF305"/>
    <property type="match status" value="1"/>
</dbReference>
<dbReference type="PANTHER" id="PTHR36933">
    <property type="entry name" value="SLL0788 PROTEIN"/>
    <property type="match status" value="1"/>
</dbReference>
<reference evidence="3" key="1">
    <citation type="journal article" date="2014" name="Int. J. Syst. Evol. Microbiol.">
        <title>Complete genome sequence of Corynebacterium casei LMG S-19264T (=DSM 44701T), isolated from a smear-ripened cheese.</title>
        <authorList>
            <consortium name="US DOE Joint Genome Institute (JGI-PGF)"/>
            <person name="Walter F."/>
            <person name="Albersmeier A."/>
            <person name="Kalinowski J."/>
            <person name="Ruckert C."/>
        </authorList>
    </citation>
    <scope>NUCLEOTIDE SEQUENCE</scope>
    <source>
        <strain evidence="3">JCM 3091</strain>
    </source>
</reference>
<dbReference type="InterPro" id="IPR005183">
    <property type="entry name" value="DUF305_CopM-like"/>
</dbReference>
<protein>
    <recommendedName>
        <fullName evidence="2">DUF305 domain-containing protein</fullName>
    </recommendedName>
</protein>
<gene>
    <name evidence="3" type="ORF">GCM10010124_09110</name>
</gene>
<dbReference type="PANTHER" id="PTHR36933:SF1">
    <property type="entry name" value="SLL0788 PROTEIN"/>
    <property type="match status" value="1"/>
</dbReference>
<feature type="signal peptide" evidence="1">
    <location>
        <begin position="1"/>
        <end position="23"/>
    </location>
</feature>
<dbReference type="Proteomes" id="UP000662200">
    <property type="component" value="Unassembled WGS sequence"/>
</dbReference>
<reference evidence="3" key="2">
    <citation type="submission" date="2020-09" db="EMBL/GenBank/DDBJ databases">
        <authorList>
            <person name="Sun Q."/>
            <person name="Ohkuma M."/>
        </authorList>
    </citation>
    <scope>NUCLEOTIDE SEQUENCE</scope>
    <source>
        <strain evidence="3">JCM 3091</strain>
    </source>
</reference>
<evidence type="ECO:0000256" key="1">
    <source>
        <dbReference type="SAM" id="SignalP"/>
    </source>
</evidence>
<proteinExistence type="predicted"/>
<feature type="chain" id="PRO_5039435514" description="DUF305 domain-containing protein" evidence="1">
    <location>
        <begin position="24"/>
        <end position="205"/>
    </location>
</feature>
<comment type="caution">
    <text evidence="3">The sequence shown here is derived from an EMBL/GenBank/DDBJ whole genome shotgun (WGS) entry which is preliminary data.</text>
</comment>
<dbReference type="PROSITE" id="PS51257">
    <property type="entry name" value="PROKAR_LIPOPROTEIN"/>
    <property type="match status" value="1"/>
</dbReference>
<evidence type="ECO:0000313" key="3">
    <source>
        <dbReference type="EMBL" id="GGK18687.1"/>
    </source>
</evidence>
<evidence type="ECO:0000259" key="2">
    <source>
        <dbReference type="Pfam" id="PF03713"/>
    </source>
</evidence>
<feature type="domain" description="DUF305" evidence="2">
    <location>
        <begin position="53"/>
        <end position="202"/>
    </location>
</feature>
<name>A0A8J3BG13_9ACTN</name>
<dbReference type="EMBL" id="BMQC01000002">
    <property type="protein sequence ID" value="GGK18687.1"/>
    <property type="molecule type" value="Genomic_DNA"/>
</dbReference>
<keyword evidence="4" id="KW-1185">Reference proteome</keyword>
<accession>A0A8J3BG13</accession>
<dbReference type="AlphaFoldDB" id="A0A8J3BG13"/>
<dbReference type="InterPro" id="IPR012347">
    <property type="entry name" value="Ferritin-like"/>
</dbReference>